<dbReference type="InterPro" id="IPR041698">
    <property type="entry name" value="Methyltransf_25"/>
</dbReference>
<dbReference type="Pfam" id="PF13649">
    <property type="entry name" value="Methyltransf_25"/>
    <property type="match status" value="1"/>
</dbReference>
<dbReference type="EMBL" id="DMND01000246">
    <property type="protein sequence ID" value="HAN29666.1"/>
    <property type="molecule type" value="Genomic_DNA"/>
</dbReference>
<dbReference type="InterPro" id="IPR029063">
    <property type="entry name" value="SAM-dependent_MTases_sf"/>
</dbReference>
<dbReference type="GO" id="GO:0008168">
    <property type="term" value="F:methyltransferase activity"/>
    <property type="evidence" value="ECO:0007669"/>
    <property type="project" value="UniProtKB-KW"/>
</dbReference>
<dbReference type="Gene3D" id="3.40.50.150">
    <property type="entry name" value="Vaccinia Virus protein VP39"/>
    <property type="match status" value="1"/>
</dbReference>
<keyword evidence="2" id="KW-0489">Methyltransferase</keyword>
<dbReference type="SUPFAM" id="SSF53335">
    <property type="entry name" value="S-adenosyl-L-methionine-dependent methyltransferases"/>
    <property type="match status" value="1"/>
</dbReference>
<sequence>MVNDREQLQALLARCNNPYALLDAAYLPEDQARVLRTRNLRLIPGEKRRRGGKYAYAEWAHVIGIFQTLIGQHTGWREDLRILDAGCGSGLLAIACEPFLGGGGLYTGLDVAAEQLEFCRQHYTGDHYRFLHLDTANPFYAPGQPAVGVPWPVPEASQQLVTALSVWTHFNERDARFYMAELARVLQPGGKALVTVFLLDEDYSASLPRATGAPARFHATPLERWVFDQPAYGASDWLCPSWVEVPEEAIGITPAGLASLLDSNGLKVSAHYPGNWKEVPGAFFQDVLVLEKPR</sequence>
<dbReference type="AlphaFoldDB" id="A0A3C1KTZ3"/>
<proteinExistence type="predicted"/>
<dbReference type="STRING" id="1121937.GCA_000423125_02695"/>
<comment type="caution">
    <text evidence="2">The sequence shown here is derived from an EMBL/GenBank/DDBJ whole genome shotgun (WGS) entry which is preliminary data.</text>
</comment>
<evidence type="ECO:0000313" key="2">
    <source>
        <dbReference type="EMBL" id="HAN29666.1"/>
    </source>
</evidence>
<evidence type="ECO:0000259" key="1">
    <source>
        <dbReference type="Pfam" id="PF13649"/>
    </source>
</evidence>
<protein>
    <submittedName>
        <fullName evidence="2">Class I SAM-dependent methyltransferase</fullName>
    </submittedName>
</protein>
<gene>
    <name evidence="2" type="ORF">DCP75_18455</name>
</gene>
<feature type="domain" description="Methyltransferase" evidence="1">
    <location>
        <begin position="82"/>
        <end position="190"/>
    </location>
</feature>
<reference evidence="2 3" key="1">
    <citation type="journal article" date="2018" name="Nat. Biotechnol.">
        <title>A standardized bacterial taxonomy based on genome phylogeny substantially revises the tree of life.</title>
        <authorList>
            <person name="Parks D.H."/>
            <person name="Chuvochina M."/>
            <person name="Waite D.W."/>
            <person name="Rinke C."/>
            <person name="Skarshewski A."/>
            <person name="Chaumeil P.A."/>
            <person name="Hugenholtz P."/>
        </authorList>
    </citation>
    <scope>NUCLEOTIDE SEQUENCE [LARGE SCALE GENOMIC DNA]</scope>
    <source>
        <strain evidence="2">UBA9158</strain>
    </source>
</reference>
<organism evidence="2 3">
    <name type="scientific">Haliea salexigens</name>
    <dbReference type="NCBI Taxonomy" id="287487"/>
    <lineage>
        <taxon>Bacteria</taxon>
        <taxon>Pseudomonadati</taxon>
        <taxon>Pseudomonadota</taxon>
        <taxon>Gammaproteobacteria</taxon>
        <taxon>Cellvibrionales</taxon>
        <taxon>Halieaceae</taxon>
        <taxon>Haliea</taxon>
    </lineage>
</organism>
<dbReference type="CDD" id="cd02440">
    <property type="entry name" value="AdoMet_MTases"/>
    <property type="match status" value="1"/>
</dbReference>
<name>A0A3C1KTZ3_9GAMM</name>
<dbReference type="GO" id="GO:0032259">
    <property type="term" value="P:methylation"/>
    <property type="evidence" value="ECO:0007669"/>
    <property type="project" value="UniProtKB-KW"/>
</dbReference>
<accession>A0A3C1KTZ3</accession>
<dbReference type="Proteomes" id="UP000259273">
    <property type="component" value="Unassembled WGS sequence"/>
</dbReference>
<keyword evidence="2" id="KW-0808">Transferase</keyword>
<evidence type="ECO:0000313" key="3">
    <source>
        <dbReference type="Proteomes" id="UP000259273"/>
    </source>
</evidence>